<comment type="caution">
    <text evidence="11">The sequence shown here is derived from an EMBL/GenBank/DDBJ whole genome shotgun (WGS) entry which is preliminary data.</text>
</comment>
<feature type="transmembrane region" description="Helical" evidence="7">
    <location>
        <begin position="680"/>
        <end position="702"/>
    </location>
</feature>
<dbReference type="AlphaFoldDB" id="A0AAN8JP95"/>
<keyword evidence="7" id="KW-0472">Membrane</keyword>
<dbReference type="EMBL" id="JAZGQO010000008">
    <property type="protein sequence ID" value="KAK6178925.1"/>
    <property type="molecule type" value="Genomic_DNA"/>
</dbReference>
<evidence type="ECO:0000256" key="2">
    <source>
        <dbReference type="ARBA" id="ARBA00022737"/>
    </source>
</evidence>
<dbReference type="SMART" id="SM00137">
    <property type="entry name" value="MAM"/>
    <property type="match status" value="3"/>
</dbReference>
<feature type="domain" description="MAM" evidence="10">
    <location>
        <begin position="379"/>
        <end position="536"/>
    </location>
</feature>
<gene>
    <name evidence="11" type="ORF">SNE40_011403</name>
</gene>
<feature type="chain" id="PRO_5042911278" evidence="8">
    <location>
        <begin position="22"/>
        <end position="748"/>
    </location>
</feature>
<dbReference type="InterPro" id="IPR000998">
    <property type="entry name" value="MAM_dom"/>
</dbReference>
<sequence>MGLQILNSFLYLWLCIWIVSGDDRKSISCQFEEEFCSWTPAQSYKYAWNRTDKATPDSTSGPRKDHTFWDSNNTFGYFIYTHGYDAGKENISANLTSTSIHLPVAANFSFWYYMNGINIGSLTLRLLDPRTPENNQVLWSLSGRQGGMWKQAIVLLEGSSENDTIKLEFASTAMGPVGSDIALDDFVLSSEKQRNASGHTKPTITPTKQTITLEKGSCDFNPAMCDYTSLSINGSQVLWELRTHSDDTNFRGIPKGDGHYVYFKTSKIGSKNGEKAALVSPTLDAGGCGCLNISFEYIFSTAAMTLSVNLLDNGNYTELKKLTSNSITTWQQYKIDDVCVLDNQKLAFISERVTGYFFLGVDNIQITKGNCIHQQLPTIFCDFDSNLCHFNQSHNNVADWIVGTSESGPTIDFATGTGRYLYFSFNQSRLDTKARLLSPPIDANSYKCFLLRYKTNSTQNNTLGIYILTSDNQHPILPSWTLYDHPVSKWDQLEINIPQEPRGKNIQLLLEGEISSDNQGYLAIDNMEILTKPCKEKPNCSSDRCLNNGHCVESLASFVCICPPTFTGSTCETRVSPTSVIPPTTVSATTNAAALTTKVDISQPTISVSTPRIKNTSSVPMFSLFVTSTASVRKPTPSSMLSSSTSVSSTPMSEPLSSTVSNKNETNYLSEEQLSKGEKYALVVAGCCFTIVIILFLVSLYVKKRNKGADMFDDTFHLQMEQQDNNSRNRISTLYDDAGITVVKVASL</sequence>
<keyword evidence="2" id="KW-0677">Repeat</keyword>
<dbReference type="InterPro" id="IPR013320">
    <property type="entry name" value="ConA-like_dom_sf"/>
</dbReference>
<feature type="disulfide bond" evidence="5">
    <location>
        <begin position="562"/>
        <end position="571"/>
    </location>
</feature>
<evidence type="ECO:0000256" key="1">
    <source>
        <dbReference type="ARBA" id="ARBA00022536"/>
    </source>
</evidence>
<evidence type="ECO:0000256" key="5">
    <source>
        <dbReference type="PROSITE-ProRule" id="PRU00076"/>
    </source>
</evidence>
<name>A0AAN8JP95_PATCE</name>
<keyword evidence="4" id="KW-0325">Glycoprotein</keyword>
<dbReference type="InterPro" id="IPR051560">
    <property type="entry name" value="MAM_domain-containing"/>
</dbReference>
<dbReference type="GO" id="GO:0016020">
    <property type="term" value="C:membrane"/>
    <property type="evidence" value="ECO:0007669"/>
    <property type="project" value="InterPro"/>
</dbReference>
<protein>
    <submittedName>
        <fullName evidence="11">Uncharacterized protein</fullName>
    </submittedName>
</protein>
<evidence type="ECO:0000313" key="11">
    <source>
        <dbReference type="EMBL" id="KAK6178925.1"/>
    </source>
</evidence>
<proteinExistence type="predicted"/>
<feature type="domain" description="MAM" evidence="10">
    <location>
        <begin position="216"/>
        <end position="373"/>
    </location>
</feature>
<keyword evidence="12" id="KW-1185">Reference proteome</keyword>
<keyword evidence="7" id="KW-1133">Transmembrane helix</keyword>
<keyword evidence="1 5" id="KW-0245">EGF-like domain</keyword>
<evidence type="ECO:0000313" key="12">
    <source>
        <dbReference type="Proteomes" id="UP001347796"/>
    </source>
</evidence>
<evidence type="ECO:0000256" key="6">
    <source>
        <dbReference type="SAM" id="MobiDB-lite"/>
    </source>
</evidence>
<dbReference type="PROSITE" id="PS50026">
    <property type="entry name" value="EGF_3"/>
    <property type="match status" value="1"/>
</dbReference>
<dbReference type="Gene3D" id="2.10.25.10">
    <property type="entry name" value="Laminin"/>
    <property type="match status" value="1"/>
</dbReference>
<dbReference type="SUPFAM" id="SSF49899">
    <property type="entry name" value="Concanavalin A-like lectins/glucanases"/>
    <property type="match status" value="3"/>
</dbReference>
<dbReference type="InterPro" id="IPR000742">
    <property type="entry name" value="EGF"/>
</dbReference>
<evidence type="ECO:0000256" key="4">
    <source>
        <dbReference type="ARBA" id="ARBA00023180"/>
    </source>
</evidence>
<evidence type="ECO:0000259" key="9">
    <source>
        <dbReference type="PROSITE" id="PS50026"/>
    </source>
</evidence>
<dbReference type="PANTHER" id="PTHR23282:SF101">
    <property type="entry name" value="MAM DOMAIN-CONTAINING PROTEIN"/>
    <property type="match status" value="1"/>
</dbReference>
<keyword evidence="8" id="KW-0732">Signal</keyword>
<dbReference type="FunFam" id="2.10.25.10:FF:000143">
    <property type="entry name" value="Protein crumbs 1"/>
    <property type="match status" value="1"/>
</dbReference>
<dbReference type="Proteomes" id="UP001347796">
    <property type="component" value="Unassembled WGS sequence"/>
</dbReference>
<dbReference type="PROSITE" id="PS50060">
    <property type="entry name" value="MAM_2"/>
    <property type="match status" value="3"/>
</dbReference>
<dbReference type="SMART" id="SM00181">
    <property type="entry name" value="EGF"/>
    <property type="match status" value="1"/>
</dbReference>
<reference evidence="11 12" key="1">
    <citation type="submission" date="2024-01" db="EMBL/GenBank/DDBJ databases">
        <title>The genome of the rayed Mediterranean limpet Patella caerulea (Linnaeus, 1758).</title>
        <authorList>
            <person name="Anh-Thu Weber A."/>
            <person name="Halstead-Nussloch G."/>
        </authorList>
    </citation>
    <scope>NUCLEOTIDE SEQUENCE [LARGE SCALE GENOMIC DNA]</scope>
    <source>
        <strain evidence="11">AATW-2023a</strain>
        <tissue evidence="11">Whole specimen</tissue>
    </source>
</reference>
<dbReference type="Pfam" id="PF00008">
    <property type="entry name" value="EGF"/>
    <property type="match status" value="1"/>
</dbReference>
<comment type="caution">
    <text evidence="5">Lacks conserved residue(s) required for the propagation of feature annotation.</text>
</comment>
<dbReference type="CDD" id="cd06263">
    <property type="entry name" value="MAM"/>
    <property type="match status" value="2"/>
</dbReference>
<keyword evidence="7" id="KW-0812">Transmembrane</keyword>
<feature type="domain" description="MAM" evidence="10">
    <location>
        <begin position="27"/>
        <end position="190"/>
    </location>
</feature>
<dbReference type="PANTHER" id="PTHR23282">
    <property type="entry name" value="APICAL ENDOSOMAL GLYCOPROTEIN PRECURSOR"/>
    <property type="match status" value="1"/>
</dbReference>
<evidence type="ECO:0000259" key="10">
    <source>
        <dbReference type="PROSITE" id="PS50060"/>
    </source>
</evidence>
<dbReference type="SMART" id="SM00179">
    <property type="entry name" value="EGF_CA"/>
    <property type="match status" value="1"/>
</dbReference>
<evidence type="ECO:0000256" key="7">
    <source>
        <dbReference type="SAM" id="Phobius"/>
    </source>
</evidence>
<dbReference type="SUPFAM" id="SSF57196">
    <property type="entry name" value="EGF/Laminin"/>
    <property type="match status" value="1"/>
</dbReference>
<accession>A0AAN8JP95</accession>
<feature type="compositionally biased region" description="Low complexity" evidence="6">
    <location>
        <begin position="635"/>
        <end position="653"/>
    </location>
</feature>
<dbReference type="Pfam" id="PF00629">
    <property type="entry name" value="MAM"/>
    <property type="match status" value="3"/>
</dbReference>
<evidence type="ECO:0000256" key="8">
    <source>
        <dbReference type="SAM" id="SignalP"/>
    </source>
</evidence>
<dbReference type="InterPro" id="IPR001881">
    <property type="entry name" value="EGF-like_Ca-bd_dom"/>
</dbReference>
<feature type="domain" description="EGF-like" evidence="9">
    <location>
        <begin position="536"/>
        <end position="572"/>
    </location>
</feature>
<keyword evidence="3 5" id="KW-1015">Disulfide bond</keyword>
<feature type="signal peptide" evidence="8">
    <location>
        <begin position="1"/>
        <end position="21"/>
    </location>
</feature>
<dbReference type="PROSITE" id="PS00022">
    <property type="entry name" value="EGF_1"/>
    <property type="match status" value="1"/>
</dbReference>
<dbReference type="GO" id="GO:0005509">
    <property type="term" value="F:calcium ion binding"/>
    <property type="evidence" value="ECO:0007669"/>
    <property type="project" value="InterPro"/>
</dbReference>
<feature type="region of interest" description="Disordered" evidence="6">
    <location>
        <begin position="633"/>
        <end position="661"/>
    </location>
</feature>
<evidence type="ECO:0000256" key="3">
    <source>
        <dbReference type="ARBA" id="ARBA00023157"/>
    </source>
</evidence>
<dbReference type="CDD" id="cd00054">
    <property type="entry name" value="EGF_CA"/>
    <property type="match status" value="1"/>
</dbReference>
<dbReference type="Gene3D" id="2.60.120.200">
    <property type="match status" value="3"/>
</dbReference>
<organism evidence="11 12">
    <name type="scientific">Patella caerulea</name>
    <name type="common">Rayed Mediterranean limpet</name>
    <dbReference type="NCBI Taxonomy" id="87958"/>
    <lineage>
        <taxon>Eukaryota</taxon>
        <taxon>Metazoa</taxon>
        <taxon>Spiralia</taxon>
        <taxon>Lophotrochozoa</taxon>
        <taxon>Mollusca</taxon>
        <taxon>Gastropoda</taxon>
        <taxon>Patellogastropoda</taxon>
        <taxon>Patelloidea</taxon>
        <taxon>Patellidae</taxon>
        <taxon>Patella</taxon>
    </lineage>
</organism>